<gene>
    <name evidence="4" type="primary">LOC112461303</name>
</gene>
<proteinExistence type="predicted"/>
<dbReference type="RefSeq" id="XP_024882270.1">
    <property type="nucleotide sequence ID" value="XM_025026502.1"/>
</dbReference>
<protein>
    <submittedName>
        <fullName evidence="4">Uncharacterized protein LOC112461303</fullName>
    </submittedName>
</protein>
<accession>A0A6J1QNZ9</accession>
<organism evidence="3 4">
    <name type="scientific">Temnothorax curvispinosus</name>
    <dbReference type="NCBI Taxonomy" id="300111"/>
    <lineage>
        <taxon>Eukaryota</taxon>
        <taxon>Metazoa</taxon>
        <taxon>Ecdysozoa</taxon>
        <taxon>Arthropoda</taxon>
        <taxon>Hexapoda</taxon>
        <taxon>Insecta</taxon>
        <taxon>Pterygota</taxon>
        <taxon>Neoptera</taxon>
        <taxon>Endopterygota</taxon>
        <taxon>Hymenoptera</taxon>
        <taxon>Apocrita</taxon>
        <taxon>Aculeata</taxon>
        <taxon>Formicoidea</taxon>
        <taxon>Formicidae</taxon>
        <taxon>Myrmicinae</taxon>
        <taxon>Temnothorax</taxon>
    </lineage>
</organism>
<keyword evidence="3" id="KW-1185">Reference proteome</keyword>
<evidence type="ECO:0000313" key="3">
    <source>
        <dbReference type="Proteomes" id="UP000504618"/>
    </source>
</evidence>
<dbReference type="Proteomes" id="UP000504618">
    <property type="component" value="Unplaced"/>
</dbReference>
<name>A0A6J1QNZ9_9HYME</name>
<feature type="region of interest" description="Disordered" evidence="1">
    <location>
        <begin position="28"/>
        <end position="49"/>
    </location>
</feature>
<evidence type="ECO:0000313" key="4">
    <source>
        <dbReference type="RefSeq" id="XP_024882270.1"/>
    </source>
</evidence>
<dbReference type="InterPro" id="IPR049012">
    <property type="entry name" value="Mutator_transp_dom"/>
</dbReference>
<evidence type="ECO:0000256" key="1">
    <source>
        <dbReference type="SAM" id="MobiDB-lite"/>
    </source>
</evidence>
<evidence type="ECO:0000259" key="2">
    <source>
        <dbReference type="Pfam" id="PF20700"/>
    </source>
</evidence>
<feature type="domain" description="Mutator-like transposase" evidence="2">
    <location>
        <begin position="62"/>
        <end position="201"/>
    </location>
</feature>
<dbReference type="OrthoDB" id="7698403at2759"/>
<dbReference type="Pfam" id="PF20700">
    <property type="entry name" value="Mutator"/>
    <property type="match status" value="1"/>
</dbReference>
<dbReference type="AlphaFoldDB" id="A0A6J1QNZ9"/>
<reference evidence="4" key="1">
    <citation type="submission" date="2025-08" db="UniProtKB">
        <authorList>
            <consortium name="RefSeq"/>
        </authorList>
    </citation>
    <scope>IDENTIFICATION</scope>
    <source>
        <tissue evidence="4">Whole body</tissue>
    </source>
</reference>
<dbReference type="GeneID" id="112461303"/>
<sequence>MPKTQSYRWKGKLVTKAVYEKRLAQRKAGQMRRKVSSKPEEGDPVTNETVDDMEQQTNVIDGRRIVDLNVLGQQLWCCSCGEVLSLQNIQSEGRRGLASLFLVLCHKCQVVNEVCTNTQRRTVDKRRVHFDINSQAALGILHSGLGWTRFKKLLTCMNIPYPDFKTFKKYEQEVRFAAEEVAEESCVEANALEIQLNEEAESAKKLL</sequence>